<dbReference type="InterPro" id="IPR015424">
    <property type="entry name" value="PyrdxlP-dep_Trfase"/>
</dbReference>
<dbReference type="FunFam" id="3.40.640.10:FF:000004">
    <property type="entry name" value="Acetylornithine aminotransferase"/>
    <property type="match status" value="1"/>
</dbReference>
<sequence>MSEIQDKQAQYLVPGISTYYQDPLVLSHGEGRRVIDHKGTSYLDFFGGILTVSIGHAHPAVIAAVTEQAGKLVHTSTLYLTEPMVQLAERLAHLTPEPLQQSFFTTSGTEANETAITMAQLATGNSDVIALRHSYSGRSQMAMGLTGQSTWKLGGSGMALPIRHAHNAYCYRCPFGQTPDRCGLECAKDMEEFIKTTTSGRVAAFIAEPIQGVGGFITPPAEFFHETVTIARKYGAIFIDDEVQTGFGRTGKPFGINHYGVTPDIMTFAKGLANGFPIGATIATPEVAQHYKGPTISTFGGNPVSMRAALATLDVMEQEDLTENARILGQKLRDGLDALADRYPIVGDVRGMGLMQGLEIVRTDKAPAADLASEFLERTKDRGLLVGKGGLYGNVIRIAPPMTVTASEIAEALSVMDNALAAIYQAHPEVHDVPSTRIQYQ</sequence>
<accession>A0A2T2XK81</accession>
<comment type="cofactor">
    <cofactor evidence="1">
        <name>pyridoxal 5'-phosphate</name>
        <dbReference type="ChEBI" id="CHEBI:597326"/>
    </cofactor>
</comment>
<evidence type="ECO:0000313" key="11">
    <source>
        <dbReference type="Proteomes" id="UP000242972"/>
    </source>
</evidence>
<dbReference type="CDD" id="cd00610">
    <property type="entry name" value="OAT_like"/>
    <property type="match status" value="1"/>
</dbReference>
<evidence type="ECO:0000256" key="8">
    <source>
        <dbReference type="ARBA" id="ARBA00022946"/>
    </source>
</evidence>
<dbReference type="EC" id="2.6.1.44" evidence="4"/>
<organism evidence="10 11">
    <name type="scientific">Sulfobacillus benefaciens</name>
    <dbReference type="NCBI Taxonomy" id="453960"/>
    <lineage>
        <taxon>Bacteria</taxon>
        <taxon>Bacillati</taxon>
        <taxon>Bacillota</taxon>
        <taxon>Clostridia</taxon>
        <taxon>Eubacteriales</taxon>
        <taxon>Clostridiales Family XVII. Incertae Sedis</taxon>
        <taxon>Sulfobacillus</taxon>
    </lineage>
</organism>
<dbReference type="InterPro" id="IPR015421">
    <property type="entry name" value="PyrdxlP-dep_Trfase_major"/>
</dbReference>
<dbReference type="PROSITE" id="PS00600">
    <property type="entry name" value="AA_TRANSFER_CLASS_3"/>
    <property type="match status" value="1"/>
</dbReference>
<keyword evidence="7 9" id="KW-0663">Pyridoxal phosphate</keyword>
<evidence type="ECO:0000256" key="3">
    <source>
        <dbReference type="ARBA" id="ARBA00011881"/>
    </source>
</evidence>
<evidence type="ECO:0000313" key="10">
    <source>
        <dbReference type="EMBL" id="PSR34906.1"/>
    </source>
</evidence>
<dbReference type="PANTHER" id="PTHR45688">
    <property type="match status" value="1"/>
</dbReference>
<evidence type="ECO:0000256" key="9">
    <source>
        <dbReference type="RuleBase" id="RU003560"/>
    </source>
</evidence>
<reference evidence="10 11" key="1">
    <citation type="journal article" date="2014" name="BMC Genomics">
        <title>Comparison of environmental and isolate Sulfobacillus genomes reveals diverse carbon, sulfur, nitrogen, and hydrogen metabolisms.</title>
        <authorList>
            <person name="Justice N.B."/>
            <person name="Norman A."/>
            <person name="Brown C.T."/>
            <person name="Singh A."/>
            <person name="Thomas B.C."/>
            <person name="Banfield J.F."/>
        </authorList>
    </citation>
    <scope>NUCLEOTIDE SEQUENCE [LARGE SCALE GENOMIC DNA]</scope>
    <source>
        <strain evidence="10">AMDSBA4</strain>
    </source>
</reference>
<evidence type="ECO:0000256" key="1">
    <source>
        <dbReference type="ARBA" id="ARBA00001933"/>
    </source>
</evidence>
<comment type="caution">
    <text evidence="10">The sequence shown here is derived from an EMBL/GenBank/DDBJ whole genome shotgun (WGS) entry which is preliminary data.</text>
</comment>
<dbReference type="Gene3D" id="3.40.640.10">
    <property type="entry name" value="Type I PLP-dependent aspartate aminotransferase-like (Major domain)"/>
    <property type="match status" value="1"/>
</dbReference>
<protein>
    <recommendedName>
        <fullName evidence="4">alanine--glyoxylate transaminase</fullName>
        <ecNumber evidence="4">2.6.1.44</ecNumber>
    </recommendedName>
</protein>
<dbReference type="GO" id="GO:0030170">
    <property type="term" value="F:pyridoxal phosphate binding"/>
    <property type="evidence" value="ECO:0007669"/>
    <property type="project" value="InterPro"/>
</dbReference>
<dbReference type="PANTHER" id="PTHR45688:SF3">
    <property type="entry name" value="ALANINE--GLYOXYLATE AMINOTRANSFERASE 2, MITOCHONDRIAL"/>
    <property type="match status" value="1"/>
</dbReference>
<proteinExistence type="inferred from homology"/>
<dbReference type="Proteomes" id="UP000242972">
    <property type="component" value="Unassembled WGS sequence"/>
</dbReference>
<dbReference type="InterPro" id="IPR005814">
    <property type="entry name" value="Aminotrans_3"/>
</dbReference>
<dbReference type="Gene3D" id="3.90.1150.10">
    <property type="entry name" value="Aspartate Aminotransferase, domain 1"/>
    <property type="match status" value="1"/>
</dbReference>
<evidence type="ECO:0000256" key="6">
    <source>
        <dbReference type="ARBA" id="ARBA00022679"/>
    </source>
</evidence>
<dbReference type="Pfam" id="PF00202">
    <property type="entry name" value="Aminotran_3"/>
    <property type="match status" value="1"/>
</dbReference>
<dbReference type="AlphaFoldDB" id="A0A2T2XK81"/>
<dbReference type="InterPro" id="IPR015422">
    <property type="entry name" value="PyrdxlP-dep_Trfase_small"/>
</dbReference>
<comment type="similarity">
    <text evidence="2 9">Belongs to the class-III pyridoxal-phosphate-dependent aminotransferase family.</text>
</comment>
<keyword evidence="5 10" id="KW-0032">Aminotransferase</keyword>
<gene>
    <name evidence="10" type="ORF">C7B46_03060</name>
</gene>
<dbReference type="EMBL" id="PXYW01000005">
    <property type="protein sequence ID" value="PSR34906.1"/>
    <property type="molecule type" value="Genomic_DNA"/>
</dbReference>
<keyword evidence="6 10" id="KW-0808">Transferase</keyword>
<dbReference type="GO" id="GO:0008453">
    <property type="term" value="F:alanine-glyoxylate transaminase activity"/>
    <property type="evidence" value="ECO:0007669"/>
    <property type="project" value="UniProtKB-EC"/>
</dbReference>
<dbReference type="InterPro" id="IPR049704">
    <property type="entry name" value="Aminotrans_3_PPA_site"/>
</dbReference>
<keyword evidence="8" id="KW-0809">Transit peptide</keyword>
<name>A0A2T2XK81_9FIRM</name>
<evidence type="ECO:0000256" key="7">
    <source>
        <dbReference type="ARBA" id="ARBA00022898"/>
    </source>
</evidence>
<comment type="subunit">
    <text evidence="3">Homotetramer.</text>
</comment>
<evidence type="ECO:0000256" key="4">
    <source>
        <dbReference type="ARBA" id="ARBA00013049"/>
    </source>
</evidence>
<evidence type="ECO:0000256" key="5">
    <source>
        <dbReference type="ARBA" id="ARBA00022576"/>
    </source>
</evidence>
<evidence type="ECO:0000256" key="2">
    <source>
        <dbReference type="ARBA" id="ARBA00008954"/>
    </source>
</evidence>
<dbReference type="SUPFAM" id="SSF53383">
    <property type="entry name" value="PLP-dependent transferases"/>
    <property type="match status" value="1"/>
</dbReference>
<dbReference type="PIRSF" id="PIRSF000521">
    <property type="entry name" value="Transaminase_4ab_Lys_Orn"/>
    <property type="match status" value="1"/>
</dbReference>